<dbReference type="Proteomes" id="UP000036410">
    <property type="component" value="Chromosome"/>
</dbReference>
<feature type="transmembrane region" description="Helical" evidence="5">
    <location>
        <begin position="429"/>
        <end position="454"/>
    </location>
</feature>
<dbReference type="GO" id="GO:0005886">
    <property type="term" value="C:plasma membrane"/>
    <property type="evidence" value="ECO:0007669"/>
    <property type="project" value="UniProtKB-SubCell"/>
</dbReference>
<keyword evidence="5" id="KW-0812">Transmembrane</keyword>
<evidence type="ECO:0000313" key="7">
    <source>
        <dbReference type="Proteomes" id="UP000036410"/>
    </source>
</evidence>
<feature type="transmembrane region" description="Helical" evidence="5">
    <location>
        <begin position="307"/>
        <end position="326"/>
    </location>
</feature>
<proteinExistence type="inferred from homology"/>
<feature type="transmembrane region" description="Helical" evidence="5">
    <location>
        <begin position="398"/>
        <end position="417"/>
    </location>
</feature>
<reference evidence="6 7" key="1">
    <citation type="submission" date="2015-01" db="EMBL/GenBank/DDBJ databases">
        <title>Genome sequence of bacillus megaterium Q3.</title>
        <authorList>
            <person name="Wang Y."/>
            <person name="Luo K."/>
            <person name="Bai L."/>
            <person name="Luo F."/>
        </authorList>
    </citation>
    <scope>NUCLEOTIDE SEQUENCE [LARGE SCALE GENOMIC DNA]</scope>
    <source>
        <strain evidence="6 7">Q3</strain>
    </source>
</reference>
<comment type="similarity">
    <text evidence="2 4">Belongs to the GerABKA family.</text>
</comment>
<evidence type="ECO:0000313" key="6">
    <source>
        <dbReference type="EMBL" id="AKP76873.1"/>
    </source>
</evidence>
<dbReference type="PANTHER" id="PTHR22550:SF5">
    <property type="entry name" value="LEUCINE ZIPPER PROTEIN 4"/>
    <property type="match status" value="1"/>
</dbReference>
<dbReference type="AlphaFoldDB" id="A0A806U4E0"/>
<dbReference type="InterPro" id="IPR004995">
    <property type="entry name" value="Spore_Ger"/>
</dbReference>
<evidence type="ECO:0000256" key="1">
    <source>
        <dbReference type="ARBA" id="ARBA00004141"/>
    </source>
</evidence>
<dbReference type="RefSeq" id="WP_051137087.1">
    <property type="nucleotide sequence ID" value="NZ_CP010586.1"/>
</dbReference>
<gene>
    <name evidence="6" type="primary">gerXA</name>
    <name evidence="6" type="ORF">AS52_01908</name>
</gene>
<feature type="transmembrane region" description="Helical" evidence="5">
    <location>
        <begin position="371"/>
        <end position="392"/>
    </location>
</feature>
<evidence type="ECO:0000256" key="3">
    <source>
        <dbReference type="ARBA" id="ARBA00023136"/>
    </source>
</evidence>
<sequence>MEFFKKQKDYSSKKQESESLLKESSSCSQIINERTLRDLFGKCGDINFETVYFYNKRVLMIYCTGLVSTEMLYGMIPKRLEECCAKLEGEVEGDQIIKLLNLPSVSIVQNEEQAVSEIFSGKLFIDFGLPNAVVSIDISDRPQRSPEETKNEVTILGPRDNFIEDLPVNIALIRKRLKSVSLLTKSLEIGKRTKTKVSILYMEDVADKKILDEIMEKLGNIDIDGIFSGTQLEELINKNPYSFFPRHAYTGRPDFAVQSLLNGRFIILIDGTSYAYVTPINLFYLLKGSEDKENTYLYSSFERILRIFGLSIAAFLPGFWVAMTAFHQNQLPLSLLATIVEARRGVPFPTSLEAILMLLLFELFREAGFRLPTSVGQTLSVIGGLIIGDAAIRAGLTSPAMLVVIAGSTIATFTLANQSLIGTISLIRFFSIICVSILGFFGFFISIFLVMIYITNIRTFGVPYFELATRLDAKNILKSLFRLPESKKATRASMLNPSDSTREEGGS</sequence>
<evidence type="ECO:0000256" key="4">
    <source>
        <dbReference type="PIRNR" id="PIRNR005690"/>
    </source>
</evidence>
<keyword evidence="3 4" id="KW-0472">Membrane</keyword>
<protein>
    <submittedName>
        <fullName evidence="6">Spore germination protein XA</fullName>
    </submittedName>
</protein>
<organism evidence="6 7">
    <name type="scientific">Priestia megaterium Q3</name>
    <dbReference type="NCBI Taxonomy" id="1452722"/>
    <lineage>
        <taxon>Bacteria</taxon>
        <taxon>Bacillati</taxon>
        <taxon>Bacillota</taxon>
        <taxon>Bacilli</taxon>
        <taxon>Bacillales</taxon>
        <taxon>Bacillaceae</taxon>
        <taxon>Priestia</taxon>
    </lineage>
</organism>
<comment type="subcellular location">
    <subcellularLocation>
        <location evidence="4">Cell membrane</location>
    </subcellularLocation>
    <subcellularLocation>
        <location evidence="1">Membrane</location>
        <topology evidence="1">Multi-pass membrane protein</topology>
    </subcellularLocation>
</comment>
<dbReference type="EMBL" id="CP010586">
    <property type="protein sequence ID" value="AKP76873.1"/>
    <property type="molecule type" value="Genomic_DNA"/>
</dbReference>
<evidence type="ECO:0000256" key="5">
    <source>
        <dbReference type="SAM" id="Phobius"/>
    </source>
</evidence>
<dbReference type="PIRSF" id="PIRSF005690">
    <property type="entry name" value="GerBA"/>
    <property type="match status" value="1"/>
</dbReference>
<dbReference type="GO" id="GO:0009847">
    <property type="term" value="P:spore germination"/>
    <property type="evidence" value="ECO:0007669"/>
    <property type="project" value="UniProtKB-UniRule"/>
</dbReference>
<dbReference type="PANTHER" id="PTHR22550">
    <property type="entry name" value="SPORE GERMINATION PROTEIN"/>
    <property type="match status" value="1"/>
</dbReference>
<name>A0A806U4E0_PRIMG</name>
<dbReference type="InterPro" id="IPR050768">
    <property type="entry name" value="UPF0353/GerABKA_families"/>
</dbReference>
<accession>A0A806U4E0</accession>
<keyword evidence="5" id="KW-1133">Transmembrane helix</keyword>
<dbReference type="Pfam" id="PF03323">
    <property type="entry name" value="GerA"/>
    <property type="match status" value="1"/>
</dbReference>
<feature type="transmembrane region" description="Helical" evidence="5">
    <location>
        <begin position="265"/>
        <end position="286"/>
    </location>
</feature>
<evidence type="ECO:0000256" key="2">
    <source>
        <dbReference type="ARBA" id="ARBA00005278"/>
    </source>
</evidence>